<sequence length="80" mass="8520">MTTADMSTEAEKIHAEIAKLMGETVKLSAETGKLAAESAKLAAESRKLTRETFWYPLAIASALVGSVAAITALTVKYLFT</sequence>
<keyword evidence="1" id="KW-0812">Transmembrane</keyword>
<dbReference type="Gene3D" id="6.10.250.1010">
    <property type="match status" value="1"/>
</dbReference>
<evidence type="ECO:0000313" key="2">
    <source>
        <dbReference type="EMBL" id="OAI94159.1"/>
    </source>
</evidence>
<feature type="transmembrane region" description="Helical" evidence="1">
    <location>
        <begin position="53"/>
        <end position="79"/>
    </location>
</feature>
<keyword evidence="1" id="KW-0472">Membrane</keyword>
<organism evidence="2 3">
    <name type="scientific">Pseudomonas putida</name>
    <name type="common">Arthrobacter siderocapsulatus</name>
    <dbReference type="NCBI Taxonomy" id="303"/>
    <lineage>
        <taxon>Bacteria</taxon>
        <taxon>Pseudomonadati</taxon>
        <taxon>Pseudomonadota</taxon>
        <taxon>Gammaproteobacteria</taxon>
        <taxon>Pseudomonadales</taxon>
        <taxon>Pseudomonadaceae</taxon>
        <taxon>Pseudomonas</taxon>
    </lineage>
</organism>
<name>A0A177STN4_PSEPU</name>
<reference evidence="2 3" key="1">
    <citation type="submission" date="2016-03" db="EMBL/GenBank/DDBJ databases">
        <title>Draft Genome Assembly of Pseudomonas putida strain CBF10-2.</title>
        <authorList>
            <person name="Iyer R.S."/>
            <person name="Damania A."/>
        </authorList>
    </citation>
    <scope>NUCLEOTIDE SEQUENCE [LARGE SCALE GENOMIC DNA]</scope>
    <source>
        <strain evidence="2 3">CBF10-2</strain>
    </source>
</reference>
<dbReference type="Proteomes" id="UP000077752">
    <property type="component" value="Unassembled WGS sequence"/>
</dbReference>
<dbReference type="RefSeq" id="WP_064301780.1">
    <property type="nucleotide sequence ID" value="NZ_LUCV01000007.1"/>
</dbReference>
<comment type="caution">
    <text evidence="2">The sequence shown here is derived from an EMBL/GenBank/DDBJ whole genome shotgun (WGS) entry which is preliminary data.</text>
</comment>
<accession>A0A177STN4</accession>
<evidence type="ECO:0000313" key="3">
    <source>
        <dbReference type="Proteomes" id="UP000077752"/>
    </source>
</evidence>
<keyword evidence="1" id="KW-1133">Transmembrane helix</keyword>
<evidence type="ECO:0000256" key="1">
    <source>
        <dbReference type="SAM" id="Phobius"/>
    </source>
</evidence>
<proteinExistence type="predicted"/>
<dbReference type="EMBL" id="LUCV01000007">
    <property type="protein sequence ID" value="OAI94159.1"/>
    <property type="molecule type" value="Genomic_DNA"/>
</dbReference>
<gene>
    <name evidence="2" type="ORF">AYO28_09815</name>
</gene>
<protein>
    <submittedName>
        <fullName evidence="2">Uncharacterized protein</fullName>
    </submittedName>
</protein>
<dbReference type="AlphaFoldDB" id="A0A177STN4"/>